<reference evidence="3" key="1">
    <citation type="submission" date="2016-06" db="EMBL/GenBank/DDBJ databases">
        <authorList>
            <person name="Varghese N."/>
        </authorList>
    </citation>
    <scope>NUCLEOTIDE SEQUENCE [LARGE SCALE GENOMIC DNA]</scope>
    <source>
        <strain evidence="3">DSM 46123</strain>
    </source>
</reference>
<keyword evidence="3" id="KW-1185">Reference proteome</keyword>
<dbReference type="EMBL" id="FMHU01000002">
    <property type="protein sequence ID" value="SCL24769.1"/>
    <property type="molecule type" value="Genomic_DNA"/>
</dbReference>
<sequence>MQRILHVGPTLPGAADLLRDTGIKVLPPVVAGDLLRSDLRAGDVVGIIDGYFHQVGAVRHKEILLLLDRGVRVFGASSMGALRAVELHPFGMVGIGGIFAAYRDGELEADDEVCLLHSPAEEDFRPLSETLVAMRATLALAVGDGVCDQAECDDLVSALSRRHFSDRSYGLLPSLATSIGMPAARAEELMRFCRSHRQDPKRDDAWALIKVMTGMPERDTTAPVLPERCARTSYLHVWEIAAAGRAAGDPGARTADINRLRVMQLMGEDYPRRYEELVLERIEAECRAQCGDRGAEPAGDTTETALRHGAHRGFYRWPGGAAKLPFLKEWTTAGERSRLSVREQLVRFLVRSYRWGPGVLPDEAALAWARTQPAWANAGDINDRAWEINDRITAQRDGLSIAAINDDLVLDMVATCWETTREDLPLAALDRGLGAVDSVIAAAKPYYLFFRYGDGTSLRSDDGAHGAHLSHR</sequence>
<gene>
    <name evidence="2" type="ORF">GA0074694_4029</name>
</gene>
<protein>
    <recommendedName>
        <fullName evidence="1">TfuA-like core domain-containing protein</fullName>
    </recommendedName>
</protein>
<proteinExistence type="predicted"/>
<evidence type="ECO:0000313" key="2">
    <source>
        <dbReference type="EMBL" id="SCL24769.1"/>
    </source>
</evidence>
<dbReference type="Proteomes" id="UP000198906">
    <property type="component" value="Unassembled WGS sequence"/>
</dbReference>
<evidence type="ECO:0000259" key="1">
    <source>
        <dbReference type="Pfam" id="PF07812"/>
    </source>
</evidence>
<evidence type="ECO:0000313" key="3">
    <source>
        <dbReference type="Proteomes" id="UP000198906"/>
    </source>
</evidence>
<name>A0A1C6S5K2_9ACTN</name>
<dbReference type="InterPro" id="IPR012924">
    <property type="entry name" value="TfuA_core"/>
</dbReference>
<dbReference type="AlphaFoldDB" id="A0A1C6S5K2"/>
<feature type="domain" description="TfuA-like core" evidence="1">
    <location>
        <begin position="49"/>
        <end position="168"/>
    </location>
</feature>
<organism evidence="2 3">
    <name type="scientific">Micromonospora inyonensis</name>
    <dbReference type="NCBI Taxonomy" id="47866"/>
    <lineage>
        <taxon>Bacteria</taxon>
        <taxon>Bacillati</taxon>
        <taxon>Actinomycetota</taxon>
        <taxon>Actinomycetes</taxon>
        <taxon>Micromonosporales</taxon>
        <taxon>Micromonosporaceae</taxon>
        <taxon>Micromonospora</taxon>
    </lineage>
</organism>
<dbReference type="Pfam" id="PF07812">
    <property type="entry name" value="TfuA"/>
    <property type="match status" value="1"/>
</dbReference>
<dbReference type="RefSeq" id="WP_176738014.1">
    <property type="nucleotide sequence ID" value="NZ_FMHU01000002.1"/>
</dbReference>
<accession>A0A1C6S5K2</accession>
<dbReference type="STRING" id="47866.GA0074694_4029"/>